<evidence type="ECO:0000256" key="13">
    <source>
        <dbReference type="ARBA" id="ARBA00046531"/>
    </source>
</evidence>
<comment type="function">
    <text evidence="12">Intracellular cholesterol transporter which acts in concert with NPC1 and plays an important role in the egress of cholesterol from the lysosomal compartment. Unesterified cholesterol that has been released from LDLs in the lumen of the late endosomes/lysosomes is transferred by NPC2 to the cholesterol-binding pocket in the N-terminal domain of NPC1. May bind and mobilize cholesterol that is associated with membranes. NPC2 binds cholesterol with a 1:1 stoichiometry. Can bind a variety of sterols, including lathosterol, desmosterol and the plant sterols stigmasterol and beta-sitosterol. The secreted form of NCP2 regulates biliary cholesterol secretion via stimulation of ABCG5/ABCG8-mediated cholesterol transport.</text>
</comment>
<comment type="subunit">
    <text evidence="13">Interacts with NPC1 (via the second lumenal domain) in a cholestrol-dependent manner. Interacts with NUS1/NgBR, the interaction stabilizes NCP2 and regulates cholesterol trafficking. Interacts with DHDDS. Interacts with NEDD4L (via C2 domain). Interacts with NPC1L1.</text>
</comment>
<keyword evidence="5" id="KW-0153">Cholesterol metabolism</keyword>
<dbReference type="InterPro" id="IPR014756">
    <property type="entry name" value="Ig_E-set"/>
</dbReference>
<dbReference type="GO" id="GO:0032934">
    <property type="term" value="F:sterol binding"/>
    <property type="evidence" value="ECO:0007669"/>
    <property type="project" value="InterPro"/>
</dbReference>
<keyword evidence="4" id="KW-0964">Secreted</keyword>
<dbReference type="GO" id="GO:0005576">
    <property type="term" value="C:extracellular region"/>
    <property type="evidence" value="ECO:0007669"/>
    <property type="project" value="UniProtKB-SubCell"/>
</dbReference>
<evidence type="ECO:0000256" key="11">
    <source>
        <dbReference type="ARBA" id="ARBA00032516"/>
    </source>
</evidence>
<dbReference type="GO" id="GO:0008203">
    <property type="term" value="P:cholesterol metabolic process"/>
    <property type="evidence" value="ECO:0007669"/>
    <property type="project" value="UniProtKB-KW"/>
</dbReference>
<keyword evidence="8" id="KW-1015">Disulfide bond</keyword>
<feature type="domain" description="MD-2-related lipid-recognition" evidence="14">
    <location>
        <begin position="49"/>
        <end position="166"/>
    </location>
</feature>
<evidence type="ECO:0000256" key="2">
    <source>
        <dbReference type="ARBA" id="ARBA00006370"/>
    </source>
</evidence>
<evidence type="ECO:0000256" key="3">
    <source>
        <dbReference type="ARBA" id="ARBA00021477"/>
    </source>
</evidence>
<evidence type="ECO:0000256" key="1">
    <source>
        <dbReference type="ARBA" id="ARBA00004613"/>
    </source>
</evidence>
<gene>
    <name evidence="15" type="ORF">CK820_G0002889</name>
</gene>
<evidence type="ECO:0000313" key="15">
    <source>
        <dbReference type="EMBL" id="PNI84247.1"/>
    </source>
</evidence>
<evidence type="ECO:0000256" key="5">
    <source>
        <dbReference type="ARBA" id="ARBA00022548"/>
    </source>
</evidence>
<dbReference type="EMBL" id="NBAG03000214">
    <property type="protein sequence ID" value="PNI84247.1"/>
    <property type="molecule type" value="Genomic_DNA"/>
</dbReference>
<accession>A0A2J8PJR9</accession>
<reference evidence="15 16" key="1">
    <citation type="submission" date="2017-12" db="EMBL/GenBank/DDBJ databases">
        <title>High-resolution comparative analysis of great ape genomes.</title>
        <authorList>
            <person name="Pollen A."/>
            <person name="Hastie A."/>
            <person name="Hormozdiari F."/>
            <person name="Dougherty M."/>
            <person name="Liu R."/>
            <person name="Chaisson M."/>
            <person name="Hoppe E."/>
            <person name="Hill C."/>
            <person name="Pang A."/>
            <person name="Hillier L."/>
            <person name="Baker C."/>
            <person name="Armstrong J."/>
            <person name="Shendure J."/>
            <person name="Paten B."/>
            <person name="Wilson R."/>
            <person name="Chao H."/>
            <person name="Schneider V."/>
            <person name="Ventura M."/>
            <person name="Kronenberg Z."/>
            <person name="Murali S."/>
            <person name="Gordon D."/>
            <person name="Cantsilieris S."/>
            <person name="Munson K."/>
            <person name="Nelson B."/>
            <person name="Raja A."/>
            <person name="Underwood J."/>
            <person name="Diekhans M."/>
            <person name="Fiddes I."/>
            <person name="Haussler D."/>
            <person name="Eichler E."/>
        </authorList>
    </citation>
    <scope>NUCLEOTIDE SEQUENCE [LARGE SCALE GENOMIC DNA]</scope>
    <source>
        <strain evidence="15">Yerkes chimp pedigree #C0471</strain>
    </source>
</reference>
<dbReference type="InterPro" id="IPR033916">
    <property type="entry name" value="ML_Npc2-like"/>
</dbReference>
<dbReference type="Pfam" id="PF02221">
    <property type="entry name" value="E1_DerP2_DerF2"/>
    <property type="match status" value="1"/>
</dbReference>
<keyword evidence="9" id="KW-1207">Sterol metabolism</keyword>
<protein>
    <recommendedName>
        <fullName evidence="3">NPC intracellular cholesterol transporter 2</fullName>
    </recommendedName>
    <alternativeName>
        <fullName evidence="11">Epididymal secretory protein E1</fullName>
    </alternativeName>
</protein>
<dbReference type="CDD" id="cd00916">
    <property type="entry name" value="Npc2_like"/>
    <property type="match status" value="1"/>
</dbReference>
<dbReference type="Proteomes" id="UP000236370">
    <property type="component" value="Unassembled WGS sequence"/>
</dbReference>
<evidence type="ECO:0000256" key="10">
    <source>
        <dbReference type="ARBA" id="ARBA00023221"/>
    </source>
</evidence>
<proteinExistence type="inferred from homology"/>
<evidence type="ECO:0000313" key="16">
    <source>
        <dbReference type="Proteomes" id="UP000236370"/>
    </source>
</evidence>
<dbReference type="PANTHER" id="PTHR11306:SF68">
    <property type="entry name" value="NPC INTRACELLULAR CHOLESTEROL TRANSPORTER 2"/>
    <property type="match status" value="1"/>
</dbReference>
<keyword evidence="7" id="KW-0445">Lipid transport</keyword>
<dbReference type="FunFam" id="2.60.40.770:FF:000001">
    <property type="entry name" value="NPC intracellular cholesterol transporter 2"/>
    <property type="match status" value="1"/>
</dbReference>
<keyword evidence="10" id="KW-0753">Steroid metabolism</keyword>
<dbReference type="GO" id="GO:0032367">
    <property type="term" value="P:intracellular cholesterol transport"/>
    <property type="evidence" value="ECO:0007669"/>
    <property type="project" value="InterPro"/>
</dbReference>
<comment type="subcellular location">
    <subcellularLocation>
        <location evidence="1">Secreted</location>
    </subcellularLocation>
</comment>
<dbReference type="Gene3D" id="2.60.40.770">
    <property type="match status" value="1"/>
</dbReference>
<comment type="similarity">
    <text evidence="2">Belongs to the NPC2 family.</text>
</comment>
<dbReference type="InterPro" id="IPR003172">
    <property type="entry name" value="ML_dom"/>
</dbReference>
<keyword evidence="6" id="KW-0732">Signal</keyword>
<organism evidence="15 16">
    <name type="scientific">Pan troglodytes</name>
    <name type="common">Chimpanzee</name>
    <dbReference type="NCBI Taxonomy" id="9598"/>
    <lineage>
        <taxon>Eukaryota</taxon>
        <taxon>Metazoa</taxon>
        <taxon>Chordata</taxon>
        <taxon>Craniata</taxon>
        <taxon>Vertebrata</taxon>
        <taxon>Euteleostomi</taxon>
        <taxon>Mammalia</taxon>
        <taxon>Eutheria</taxon>
        <taxon>Euarchontoglires</taxon>
        <taxon>Primates</taxon>
        <taxon>Haplorrhini</taxon>
        <taxon>Catarrhini</taxon>
        <taxon>Hominidae</taxon>
        <taxon>Pan</taxon>
    </lineage>
</organism>
<dbReference type="SMART" id="SM00737">
    <property type="entry name" value="ML"/>
    <property type="match status" value="1"/>
</dbReference>
<evidence type="ECO:0000256" key="12">
    <source>
        <dbReference type="ARBA" id="ARBA00045538"/>
    </source>
</evidence>
<keyword evidence="10" id="KW-0443">Lipid metabolism</keyword>
<dbReference type="AlphaFoldDB" id="A0A2J8PJR9"/>
<evidence type="ECO:0000256" key="6">
    <source>
        <dbReference type="ARBA" id="ARBA00022729"/>
    </source>
</evidence>
<evidence type="ECO:0000256" key="7">
    <source>
        <dbReference type="ARBA" id="ARBA00023055"/>
    </source>
</evidence>
<dbReference type="PANTHER" id="PTHR11306">
    <property type="entry name" value="NIEMANN PICK TYPE C2 PROTEIN NPC2-RELATED"/>
    <property type="match status" value="1"/>
</dbReference>
<comment type="caution">
    <text evidence="15">The sequence shown here is derived from an EMBL/GenBank/DDBJ whole genome shotgun (WGS) entry which is preliminary data.</text>
</comment>
<name>A0A2J8PJR9_PANTR</name>
<feature type="non-terminal residue" evidence="15">
    <location>
        <position position="1"/>
    </location>
</feature>
<dbReference type="SUPFAM" id="SSF81296">
    <property type="entry name" value="E set domains"/>
    <property type="match status" value="1"/>
</dbReference>
<evidence type="ECO:0000259" key="14">
    <source>
        <dbReference type="SMART" id="SM00737"/>
    </source>
</evidence>
<dbReference type="InterPro" id="IPR039670">
    <property type="entry name" value="NPC2-like"/>
</dbReference>
<evidence type="ECO:0000256" key="9">
    <source>
        <dbReference type="ARBA" id="ARBA00023166"/>
    </source>
</evidence>
<evidence type="ECO:0000256" key="8">
    <source>
        <dbReference type="ARBA" id="ARBA00023157"/>
    </source>
</evidence>
<keyword evidence="7" id="KW-0813">Transport</keyword>
<evidence type="ECO:0000256" key="4">
    <source>
        <dbReference type="ARBA" id="ARBA00022525"/>
    </source>
</evidence>
<sequence length="172" mass="19069">PLRVRPPTWTQLSVRRICPSPASGLEDDASRRAWGPREAARSLRAREEGSVDGVIKEVNVSPCPTQPCQLSKGQSYSVNVTFTSNIQSKSSKAVVHGILMGVPVPFPIPEPDGCKSGINCPIQKDKTYSYLNKLPVKSEYPSIKLVVEWQLQDDKNQSLFCWEIPVQIVSHL</sequence>